<gene>
    <name evidence="1" type="ordered locus">LOC_Os12g23160</name>
</gene>
<organism evidence="1">
    <name type="scientific">Oryza sativa subsp. japonica</name>
    <name type="common">Rice</name>
    <dbReference type="NCBI Taxonomy" id="39947"/>
    <lineage>
        <taxon>Eukaryota</taxon>
        <taxon>Viridiplantae</taxon>
        <taxon>Streptophyta</taxon>
        <taxon>Embryophyta</taxon>
        <taxon>Tracheophyta</taxon>
        <taxon>Spermatophyta</taxon>
        <taxon>Magnoliopsida</taxon>
        <taxon>Liliopsida</taxon>
        <taxon>Poales</taxon>
        <taxon>Poaceae</taxon>
        <taxon>BOP clade</taxon>
        <taxon>Oryzoideae</taxon>
        <taxon>Oryzeae</taxon>
        <taxon>Oryzinae</taxon>
        <taxon>Oryza</taxon>
        <taxon>Oryza sativa</taxon>
    </lineage>
</organism>
<reference evidence="1" key="2">
    <citation type="submission" date="2005-04" db="EMBL/GenBank/DDBJ databases">
        <authorList>
            <person name="Buell C.R."/>
            <person name="Wing R.A."/>
            <person name="McCombie W.A."/>
            <person name="Ouyang S."/>
        </authorList>
    </citation>
    <scope>NUCLEOTIDE SEQUENCE</scope>
</reference>
<sequence>MAHPMAEYKGNIREIKVVWGFRDKEYIQRRRSYEWVEGGPVEDWWKIAGHGQQLDLNPVTEVRTMQFPNLKAISSLSCPLVQTVFNPSPD</sequence>
<dbReference type="EMBL" id="DP000011">
    <property type="protein sequence ID" value="ABA97620.1"/>
    <property type="molecule type" value="Genomic_DNA"/>
</dbReference>
<reference evidence="1" key="1">
    <citation type="journal article" date="2005" name="BMC Biol.">
        <title>The sequence of rice chromosomes 11 and 12, rich in disease resistance genes and recent gene duplications.</title>
        <authorList>
            <consortium name="The rice chromosomes 11 and 12 sequencing consortia"/>
        </authorList>
    </citation>
    <scope>NUCLEOTIDE SEQUENCE [LARGE SCALE GENOMIC DNA]</scope>
</reference>
<evidence type="ECO:0000313" key="1">
    <source>
        <dbReference type="EMBL" id="ABA97620.1"/>
    </source>
</evidence>
<name>Q2QSR9_ORYSJ</name>
<accession>Q2QSR9</accession>
<dbReference type="AlphaFoldDB" id="Q2QSR9"/>
<reference evidence="1" key="3">
    <citation type="submission" date="2006-01" db="EMBL/GenBank/DDBJ databases">
        <authorList>
            <person name="Buell R."/>
        </authorList>
    </citation>
    <scope>NUCLEOTIDE SEQUENCE</scope>
</reference>
<protein>
    <submittedName>
        <fullName evidence="1">Uncharacterized protein</fullName>
    </submittedName>
</protein>
<proteinExistence type="predicted"/>